<feature type="transmembrane region" description="Helical" evidence="8">
    <location>
        <begin position="499"/>
        <end position="519"/>
    </location>
</feature>
<protein>
    <recommendedName>
        <fullName evidence="9">Major facilitator superfamily (MFS) profile domain-containing protein</fullName>
    </recommendedName>
</protein>
<dbReference type="GO" id="GO:0006820">
    <property type="term" value="P:monoatomic anion transport"/>
    <property type="evidence" value="ECO:0007669"/>
    <property type="project" value="TreeGrafter"/>
</dbReference>
<evidence type="ECO:0000256" key="7">
    <source>
        <dbReference type="SAM" id="MobiDB-lite"/>
    </source>
</evidence>
<feature type="transmembrane region" description="Helical" evidence="8">
    <location>
        <begin position="269"/>
        <end position="296"/>
    </location>
</feature>
<dbReference type="InterPro" id="IPR050382">
    <property type="entry name" value="MFS_Na/Anion_cotransporter"/>
</dbReference>
<dbReference type="PANTHER" id="PTHR11662:SF399">
    <property type="entry name" value="FI19708P1-RELATED"/>
    <property type="match status" value="1"/>
</dbReference>
<keyword evidence="5 8" id="KW-1133">Transmembrane helix</keyword>
<feature type="region of interest" description="Disordered" evidence="7">
    <location>
        <begin position="1"/>
        <end position="52"/>
    </location>
</feature>
<dbReference type="GO" id="GO:0016020">
    <property type="term" value="C:membrane"/>
    <property type="evidence" value="ECO:0007669"/>
    <property type="project" value="UniProtKB-SubCell"/>
</dbReference>
<feature type="transmembrane region" description="Helical" evidence="8">
    <location>
        <begin position="358"/>
        <end position="383"/>
    </location>
</feature>
<evidence type="ECO:0000313" key="11">
    <source>
        <dbReference type="Proteomes" id="UP000271974"/>
    </source>
</evidence>
<proteinExistence type="predicted"/>
<evidence type="ECO:0000256" key="1">
    <source>
        <dbReference type="ARBA" id="ARBA00004141"/>
    </source>
</evidence>
<keyword evidence="2" id="KW-0813">Transport</keyword>
<dbReference type="InterPro" id="IPR036259">
    <property type="entry name" value="MFS_trans_sf"/>
</dbReference>
<dbReference type="EMBL" id="RQTK01000016">
    <property type="protein sequence ID" value="RUS91220.1"/>
    <property type="molecule type" value="Genomic_DNA"/>
</dbReference>
<dbReference type="InterPro" id="IPR020846">
    <property type="entry name" value="MFS_dom"/>
</dbReference>
<feature type="transmembrane region" description="Helical" evidence="8">
    <location>
        <begin position="180"/>
        <end position="197"/>
    </location>
</feature>
<evidence type="ECO:0000256" key="6">
    <source>
        <dbReference type="ARBA" id="ARBA00023136"/>
    </source>
</evidence>
<gene>
    <name evidence="10" type="ORF">EGW08_001026</name>
</gene>
<sequence length="525" mass="57219">MADVNKSNGASKSEESARVASPMSKQRSRPQLPTKVSTTSLRKRRRSSVMSHHSSALSLYHVDSAHNFEPQDLGDIDLDQVPWWTSHRLRLAILCFLGFVSLYAQRVNLSIAIVSMVDHSSTDHLNSSSSVVPEFSNSTYANSTYNATATTTTEAPADKCGVISKSATKGEFRWNKELEGLLLGAFFWGYLVFQVPGGRLSEKFGAKRVIGVAMFPVAILNILSPVAARTSPYLFLVVRVLVGLGEGVMYPAAQALWARWAPPNERSRLIGFSYAGGQFGNALIFPIGGFLCAYGFDGGWPSVFYVIGSFGFLWCCAWVAFAHDSPDDDKTISEIEKQYIKRSIGQRNGGNKSLPWRAILTSGAVWAIVVGHACGNYGAYMLLTKIPAYMKEVLKFDIKSNGLYSMLPYLTFWFVITLGSMMADSLITRGILSIEWTRKLMSCIGTFGPAIFLIGTGFMDCTQQVGAVIMLTVSVGLCGFHFSGFFINHGDVAPAYAGTLFGISNTAATIPGILSPYIVSAMTKQ</sequence>
<accession>A0A433UBI3</accession>
<feature type="transmembrane region" description="Helical" evidence="8">
    <location>
        <begin position="209"/>
        <end position="227"/>
    </location>
</feature>
<feature type="transmembrane region" description="Helical" evidence="8">
    <location>
        <begin position="233"/>
        <end position="257"/>
    </location>
</feature>
<name>A0A433UBI3_ELYCH</name>
<evidence type="ECO:0000256" key="4">
    <source>
        <dbReference type="ARBA" id="ARBA00022847"/>
    </source>
</evidence>
<dbReference type="AlphaFoldDB" id="A0A433UBI3"/>
<keyword evidence="4" id="KW-0769">Symport</keyword>
<dbReference type="OrthoDB" id="2985014at2759"/>
<reference evidence="10 11" key="1">
    <citation type="submission" date="2019-01" db="EMBL/GenBank/DDBJ databases">
        <title>A draft genome assembly of the solar-powered sea slug Elysia chlorotica.</title>
        <authorList>
            <person name="Cai H."/>
            <person name="Li Q."/>
            <person name="Fang X."/>
            <person name="Li J."/>
            <person name="Curtis N.E."/>
            <person name="Altenburger A."/>
            <person name="Shibata T."/>
            <person name="Feng M."/>
            <person name="Maeda T."/>
            <person name="Schwartz J.A."/>
            <person name="Shigenobu S."/>
            <person name="Lundholm N."/>
            <person name="Nishiyama T."/>
            <person name="Yang H."/>
            <person name="Hasebe M."/>
            <person name="Li S."/>
            <person name="Pierce S.K."/>
            <person name="Wang J."/>
        </authorList>
    </citation>
    <scope>NUCLEOTIDE SEQUENCE [LARGE SCALE GENOMIC DNA]</scope>
    <source>
        <strain evidence="10">EC2010</strain>
        <tissue evidence="10">Whole organism of an adult</tissue>
    </source>
</reference>
<feature type="domain" description="Major facilitator superfamily (MFS) profile" evidence="9">
    <location>
        <begin position="107"/>
        <end position="525"/>
    </location>
</feature>
<dbReference type="CDD" id="cd17318">
    <property type="entry name" value="MFS_SLC17"/>
    <property type="match status" value="1"/>
</dbReference>
<dbReference type="InterPro" id="IPR011701">
    <property type="entry name" value="MFS"/>
</dbReference>
<evidence type="ECO:0000256" key="5">
    <source>
        <dbReference type="ARBA" id="ARBA00022989"/>
    </source>
</evidence>
<dbReference type="Proteomes" id="UP000271974">
    <property type="component" value="Unassembled WGS sequence"/>
</dbReference>
<evidence type="ECO:0000256" key="2">
    <source>
        <dbReference type="ARBA" id="ARBA00022448"/>
    </source>
</evidence>
<dbReference type="PROSITE" id="PS50850">
    <property type="entry name" value="MFS"/>
    <property type="match status" value="1"/>
</dbReference>
<feature type="transmembrane region" description="Helical" evidence="8">
    <location>
        <begin position="440"/>
        <end position="459"/>
    </location>
</feature>
<feature type="compositionally biased region" description="Polar residues" evidence="7">
    <location>
        <begin position="1"/>
        <end position="11"/>
    </location>
</feature>
<dbReference type="SUPFAM" id="SSF103473">
    <property type="entry name" value="MFS general substrate transporter"/>
    <property type="match status" value="1"/>
</dbReference>
<dbReference type="FunFam" id="1.20.1250.20:FF:000003">
    <property type="entry name" value="Solute carrier family 17 member 3"/>
    <property type="match status" value="1"/>
</dbReference>
<dbReference type="GO" id="GO:0015293">
    <property type="term" value="F:symporter activity"/>
    <property type="evidence" value="ECO:0007669"/>
    <property type="project" value="UniProtKB-KW"/>
</dbReference>
<keyword evidence="11" id="KW-1185">Reference proteome</keyword>
<feature type="transmembrane region" description="Helical" evidence="8">
    <location>
        <begin position="302"/>
        <end position="321"/>
    </location>
</feature>
<feature type="transmembrane region" description="Helical" evidence="8">
    <location>
        <begin position="403"/>
        <end position="428"/>
    </location>
</feature>
<feature type="non-terminal residue" evidence="10">
    <location>
        <position position="525"/>
    </location>
</feature>
<dbReference type="Gene3D" id="1.20.1250.20">
    <property type="entry name" value="MFS general substrate transporter like domains"/>
    <property type="match status" value="1"/>
</dbReference>
<organism evidence="10 11">
    <name type="scientific">Elysia chlorotica</name>
    <name type="common">Eastern emerald elysia</name>
    <name type="synonym">Sea slug</name>
    <dbReference type="NCBI Taxonomy" id="188477"/>
    <lineage>
        <taxon>Eukaryota</taxon>
        <taxon>Metazoa</taxon>
        <taxon>Spiralia</taxon>
        <taxon>Lophotrochozoa</taxon>
        <taxon>Mollusca</taxon>
        <taxon>Gastropoda</taxon>
        <taxon>Heterobranchia</taxon>
        <taxon>Euthyneura</taxon>
        <taxon>Panpulmonata</taxon>
        <taxon>Sacoglossa</taxon>
        <taxon>Placobranchoidea</taxon>
        <taxon>Plakobranchidae</taxon>
        <taxon>Elysia</taxon>
    </lineage>
</organism>
<dbReference type="PANTHER" id="PTHR11662">
    <property type="entry name" value="SOLUTE CARRIER FAMILY 17"/>
    <property type="match status" value="1"/>
</dbReference>
<dbReference type="STRING" id="188477.A0A433UBI3"/>
<evidence type="ECO:0000256" key="8">
    <source>
        <dbReference type="SAM" id="Phobius"/>
    </source>
</evidence>
<feature type="transmembrane region" description="Helical" evidence="8">
    <location>
        <begin position="465"/>
        <end position="487"/>
    </location>
</feature>
<comment type="subcellular location">
    <subcellularLocation>
        <location evidence="1">Membrane</location>
        <topology evidence="1">Multi-pass membrane protein</topology>
    </subcellularLocation>
</comment>
<comment type="caution">
    <text evidence="10">The sequence shown here is derived from an EMBL/GenBank/DDBJ whole genome shotgun (WGS) entry which is preliminary data.</text>
</comment>
<keyword evidence="3 8" id="KW-0812">Transmembrane</keyword>
<evidence type="ECO:0000259" key="9">
    <source>
        <dbReference type="PROSITE" id="PS50850"/>
    </source>
</evidence>
<evidence type="ECO:0000256" key="3">
    <source>
        <dbReference type="ARBA" id="ARBA00022692"/>
    </source>
</evidence>
<evidence type="ECO:0000313" key="10">
    <source>
        <dbReference type="EMBL" id="RUS91220.1"/>
    </source>
</evidence>
<keyword evidence="6 8" id="KW-0472">Membrane</keyword>
<dbReference type="Pfam" id="PF07690">
    <property type="entry name" value="MFS_1"/>
    <property type="match status" value="1"/>
</dbReference>